<dbReference type="HOGENOM" id="CLU_2322822_0_0_1"/>
<dbReference type="SMR" id="B4HAK3"/>
<protein>
    <submittedName>
        <fullName evidence="5">GL15954</fullName>
    </submittedName>
    <submittedName>
        <fullName evidence="6">GL27075</fullName>
    </submittedName>
</protein>
<keyword evidence="7" id="KW-1185">Reference proteome</keyword>
<gene>
    <name evidence="6" type="primary">Dper\GL27075</name>
    <name evidence="5" type="synonym">Dper\GL15954</name>
    <name evidence="5" type="ORF">Dper_GL15954</name>
    <name evidence="6" type="ORF">Dper_GL27075</name>
    <name evidence="6" type="ORF">GL15954</name>
    <name evidence="6" type="ORF">GL27075</name>
</gene>
<dbReference type="PANTHER" id="PTHR22812">
    <property type="entry name" value="CHROMOBOX PROTEIN"/>
    <property type="match status" value="1"/>
</dbReference>
<evidence type="ECO:0000313" key="5">
    <source>
        <dbReference type="EMBL" id="EDW36658.1"/>
    </source>
</evidence>
<reference evidence="6 7" key="1">
    <citation type="journal article" date="2007" name="Nature">
        <title>Evolution of genes and genomes on the Drosophila phylogeny.</title>
        <authorList>
            <consortium name="Drosophila 12 Genomes Consortium"/>
            <person name="Clark A.G."/>
            <person name="Eisen M.B."/>
            <person name="Smith D.R."/>
            <person name="Bergman C.M."/>
            <person name="Oliver B."/>
            <person name="Markow T.A."/>
            <person name="Kaufman T.C."/>
            <person name="Kellis M."/>
            <person name="Gelbart W."/>
            <person name="Iyer V.N."/>
            <person name="Pollard D.A."/>
            <person name="Sackton T.B."/>
            <person name="Larracuente A.M."/>
            <person name="Singh N.D."/>
            <person name="Abad J.P."/>
            <person name="Abt D.N."/>
            <person name="Adryan B."/>
            <person name="Aguade M."/>
            <person name="Akashi H."/>
            <person name="Anderson W.W."/>
            <person name="Aquadro C.F."/>
            <person name="Ardell D.H."/>
            <person name="Arguello R."/>
            <person name="Artieri C.G."/>
            <person name="Barbash D.A."/>
            <person name="Barker D."/>
            <person name="Barsanti P."/>
            <person name="Batterham P."/>
            <person name="Batzoglou S."/>
            <person name="Begun D."/>
            <person name="Bhutkar A."/>
            <person name="Blanco E."/>
            <person name="Bosak S.A."/>
            <person name="Bradley R.K."/>
            <person name="Brand A.D."/>
            <person name="Brent M.R."/>
            <person name="Brooks A.N."/>
            <person name="Brown R.H."/>
            <person name="Butlin R.K."/>
            <person name="Caggese C."/>
            <person name="Calvi B.R."/>
            <person name="Bernardo de Carvalho A."/>
            <person name="Caspi A."/>
            <person name="Castrezana S."/>
            <person name="Celniker S.E."/>
            <person name="Chang J.L."/>
            <person name="Chapple C."/>
            <person name="Chatterji S."/>
            <person name="Chinwalla A."/>
            <person name="Civetta A."/>
            <person name="Clifton S.W."/>
            <person name="Comeron J.M."/>
            <person name="Costello J.C."/>
            <person name="Coyne J.A."/>
            <person name="Daub J."/>
            <person name="David R.G."/>
            <person name="Delcher A.L."/>
            <person name="Delehaunty K."/>
            <person name="Do C.B."/>
            <person name="Ebling H."/>
            <person name="Edwards K."/>
            <person name="Eickbush T."/>
            <person name="Evans J.D."/>
            <person name="Filipski A."/>
            <person name="Findeiss S."/>
            <person name="Freyhult E."/>
            <person name="Fulton L."/>
            <person name="Fulton R."/>
            <person name="Garcia A.C."/>
            <person name="Gardiner A."/>
            <person name="Garfield D.A."/>
            <person name="Garvin B.E."/>
            <person name="Gibson G."/>
            <person name="Gilbert D."/>
            <person name="Gnerre S."/>
            <person name="Godfrey J."/>
            <person name="Good R."/>
            <person name="Gotea V."/>
            <person name="Gravely B."/>
            <person name="Greenberg A.J."/>
            <person name="Griffiths-Jones S."/>
            <person name="Gross S."/>
            <person name="Guigo R."/>
            <person name="Gustafson E.A."/>
            <person name="Haerty W."/>
            <person name="Hahn M.W."/>
            <person name="Halligan D.L."/>
            <person name="Halpern A.L."/>
            <person name="Halter G.M."/>
            <person name="Han M.V."/>
            <person name="Heger A."/>
            <person name="Hillier L."/>
            <person name="Hinrichs A.S."/>
            <person name="Holmes I."/>
            <person name="Hoskins R.A."/>
            <person name="Hubisz M.J."/>
            <person name="Hultmark D."/>
            <person name="Huntley M.A."/>
            <person name="Jaffe D.B."/>
            <person name="Jagadeeshan S."/>
            <person name="Jeck W.R."/>
            <person name="Johnson J."/>
            <person name="Jones C.D."/>
            <person name="Jordan W.C."/>
            <person name="Karpen G.H."/>
            <person name="Kataoka E."/>
            <person name="Keightley P.D."/>
            <person name="Kheradpour P."/>
            <person name="Kirkness E.F."/>
            <person name="Koerich L.B."/>
            <person name="Kristiansen K."/>
            <person name="Kudrna D."/>
            <person name="Kulathinal R.J."/>
            <person name="Kumar S."/>
            <person name="Kwok R."/>
            <person name="Lander E."/>
            <person name="Langley C.H."/>
            <person name="Lapoint R."/>
            <person name="Lazzaro B.P."/>
            <person name="Lee S.J."/>
            <person name="Levesque L."/>
            <person name="Li R."/>
            <person name="Lin C.F."/>
            <person name="Lin M.F."/>
            <person name="Lindblad-Toh K."/>
            <person name="Llopart A."/>
            <person name="Long M."/>
            <person name="Low L."/>
            <person name="Lozovsky E."/>
            <person name="Lu J."/>
            <person name="Luo M."/>
            <person name="Machado C.A."/>
            <person name="Makalowski W."/>
            <person name="Marzo M."/>
            <person name="Matsuda M."/>
            <person name="Matzkin L."/>
            <person name="McAllister B."/>
            <person name="McBride C.S."/>
            <person name="McKernan B."/>
            <person name="McKernan K."/>
            <person name="Mendez-Lago M."/>
            <person name="Minx P."/>
            <person name="Mollenhauer M.U."/>
            <person name="Montooth K."/>
            <person name="Mount S.M."/>
            <person name="Mu X."/>
            <person name="Myers E."/>
            <person name="Negre B."/>
            <person name="Newfeld S."/>
            <person name="Nielsen R."/>
            <person name="Noor M.A."/>
            <person name="O'Grady P."/>
            <person name="Pachter L."/>
            <person name="Papaceit M."/>
            <person name="Parisi M.J."/>
            <person name="Parisi M."/>
            <person name="Parts L."/>
            <person name="Pedersen J.S."/>
            <person name="Pesole G."/>
            <person name="Phillippy A.M."/>
            <person name="Ponting C.P."/>
            <person name="Pop M."/>
            <person name="Porcelli D."/>
            <person name="Powell J.R."/>
            <person name="Prohaska S."/>
            <person name="Pruitt K."/>
            <person name="Puig M."/>
            <person name="Quesneville H."/>
            <person name="Ram K.R."/>
            <person name="Rand D."/>
            <person name="Rasmussen M.D."/>
            <person name="Reed L.K."/>
            <person name="Reenan R."/>
            <person name="Reily A."/>
            <person name="Remington K.A."/>
            <person name="Rieger T.T."/>
            <person name="Ritchie M.G."/>
            <person name="Robin C."/>
            <person name="Rogers Y.H."/>
            <person name="Rohde C."/>
            <person name="Rozas J."/>
            <person name="Rubenfield M.J."/>
            <person name="Ruiz A."/>
            <person name="Russo S."/>
            <person name="Salzberg S.L."/>
            <person name="Sanchez-Gracia A."/>
            <person name="Saranga D.J."/>
            <person name="Sato H."/>
            <person name="Schaeffer S.W."/>
            <person name="Schatz M.C."/>
            <person name="Schlenke T."/>
            <person name="Schwartz R."/>
            <person name="Segarra C."/>
            <person name="Singh R.S."/>
            <person name="Sirot L."/>
            <person name="Sirota M."/>
            <person name="Sisneros N.B."/>
            <person name="Smith C.D."/>
            <person name="Smith T.F."/>
            <person name="Spieth J."/>
            <person name="Stage D.E."/>
            <person name="Stark A."/>
            <person name="Stephan W."/>
            <person name="Strausberg R.L."/>
            <person name="Strempel S."/>
            <person name="Sturgill D."/>
            <person name="Sutton G."/>
            <person name="Sutton G.G."/>
            <person name="Tao W."/>
            <person name="Teichmann S."/>
            <person name="Tobari Y.N."/>
            <person name="Tomimura Y."/>
            <person name="Tsolas J.M."/>
            <person name="Valente V.L."/>
            <person name="Venter E."/>
            <person name="Venter J.C."/>
            <person name="Vicario S."/>
            <person name="Vieira F.G."/>
            <person name="Vilella A.J."/>
            <person name="Villasante A."/>
            <person name="Walenz B."/>
            <person name="Wang J."/>
            <person name="Wasserman M."/>
            <person name="Watts T."/>
            <person name="Wilson D."/>
            <person name="Wilson R.K."/>
            <person name="Wing R.A."/>
            <person name="Wolfner M.F."/>
            <person name="Wong A."/>
            <person name="Wong G.K."/>
            <person name="Wu C.I."/>
            <person name="Wu G."/>
            <person name="Yamamoto D."/>
            <person name="Yang H.P."/>
            <person name="Yang S.P."/>
            <person name="Yorke J.A."/>
            <person name="Yoshida K."/>
            <person name="Zdobnov E."/>
            <person name="Zhang P."/>
            <person name="Zhang Y."/>
            <person name="Zimin A.V."/>
            <person name="Baldwin J."/>
            <person name="Abdouelleil A."/>
            <person name="Abdulkadir J."/>
            <person name="Abebe A."/>
            <person name="Abera B."/>
            <person name="Abreu J."/>
            <person name="Acer S.C."/>
            <person name="Aftuck L."/>
            <person name="Alexander A."/>
            <person name="An P."/>
            <person name="Anderson E."/>
            <person name="Anderson S."/>
            <person name="Arachi H."/>
            <person name="Azer M."/>
            <person name="Bachantsang P."/>
            <person name="Barry A."/>
            <person name="Bayul T."/>
            <person name="Berlin A."/>
            <person name="Bessette D."/>
            <person name="Bloom T."/>
            <person name="Blye J."/>
            <person name="Boguslavskiy L."/>
            <person name="Bonnet C."/>
            <person name="Boukhgalter B."/>
            <person name="Bourzgui I."/>
            <person name="Brown A."/>
            <person name="Cahill P."/>
            <person name="Channer S."/>
            <person name="Cheshatsang Y."/>
            <person name="Chuda L."/>
            <person name="Citroen M."/>
            <person name="Collymore A."/>
            <person name="Cooke P."/>
            <person name="Costello M."/>
            <person name="D'Aco K."/>
            <person name="Daza R."/>
            <person name="De Haan G."/>
            <person name="DeGray S."/>
            <person name="DeMaso C."/>
            <person name="Dhargay N."/>
            <person name="Dooley K."/>
            <person name="Dooley E."/>
            <person name="Doricent M."/>
            <person name="Dorje P."/>
            <person name="Dorjee K."/>
            <person name="Dupes A."/>
            <person name="Elong R."/>
            <person name="Falk J."/>
            <person name="Farina A."/>
            <person name="Faro S."/>
            <person name="Ferguson D."/>
            <person name="Fisher S."/>
            <person name="Foley C.D."/>
            <person name="Franke A."/>
            <person name="Friedrich D."/>
            <person name="Gadbois L."/>
            <person name="Gearin G."/>
            <person name="Gearin C.R."/>
            <person name="Giannoukos G."/>
            <person name="Goode T."/>
            <person name="Graham J."/>
            <person name="Grandbois E."/>
            <person name="Grewal S."/>
            <person name="Gyaltsen K."/>
            <person name="Hafez N."/>
            <person name="Hagos B."/>
            <person name="Hall J."/>
            <person name="Henson C."/>
            <person name="Hollinger A."/>
            <person name="Honan T."/>
            <person name="Huard M.D."/>
            <person name="Hughes L."/>
            <person name="Hurhula B."/>
            <person name="Husby M.E."/>
            <person name="Kamat A."/>
            <person name="Kanga B."/>
            <person name="Kashin S."/>
            <person name="Khazanovich D."/>
            <person name="Kisner P."/>
            <person name="Lance K."/>
            <person name="Lara M."/>
            <person name="Lee W."/>
            <person name="Lennon N."/>
            <person name="Letendre F."/>
            <person name="LeVine R."/>
            <person name="Lipovsky A."/>
            <person name="Liu X."/>
            <person name="Liu J."/>
            <person name="Liu S."/>
            <person name="Lokyitsang T."/>
            <person name="Lokyitsang Y."/>
            <person name="Lubonja R."/>
            <person name="Lui A."/>
            <person name="MacDonald P."/>
            <person name="Magnisalis V."/>
            <person name="Maru K."/>
            <person name="Matthews C."/>
            <person name="McCusker W."/>
            <person name="McDonough S."/>
            <person name="Mehta T."/>
            <person name="Meldrim J."/>
            <person name="Meneus L."/>
            <person name="Mihai O."/>
            <person name="Mihalev A."/>
            <person name="Mihova T."/>
            <person name="Mittelman R."/>
            <person name="Mlenga V."/>
            <person name="Montmayeur A."/>
            <person name="Mulrain L."/>
            <person name="Navidi A."/>
            <person name="Naylor J."/>
            <person name="Negash T."/>
            <person name="Nguyen T."/>
            <person name="Nguyen N."/>
            <person name="Nicol R."/>
            <person name="Norbu C."/>
            <person name="Norbu N."/>
            <person name="Novod N."/>
            <person name="O'Neill B."/>
            <person name="Osman S."/>
            <person name="Markiewicz E."/>
            <person name="Oyono O.L."/>
            <person name="Patti C."/>
            <person name="Phunkhang P."/>
            <person name="Pierre F."/>
            <person name="Priest M."/>
            <person name="Raghuraman S."/>
            <person name="Rege F."/>
            <person name="Reyes R."/>
            <person name="Rise C."/>
            <person name="Rogov P."/>
            <person name="Ross K."/>
            <person name="Ryan E."/>
            <person name="Settipalli S."/>
            <person name="Shea T."/>
            <person name="Sherpa N."/>
            <person name="Shi L."/>
            <person name="Shih D."/>
            <person name="Sparrow T."/>
            <person name="Spaulding J."/>
            <person name="Stalker J."/>
            <person name="Stange-Thomann N."/>
            <person name="Stavropoulos S."/>
            <person name="Stone C."/>
            <person name="Strader C."/>
            <person name="Tesfaye S."/>
            <person name="Thomson T."/>
            <person name="Thoulutsang Y."/>
            <person name="Thoulutsang D."/>
            <person name="Topham K."/>
            <person name="Topping I."/>
            <person name="Tsamla T."/>
            <person name="Vassiliev H."/>
            <person name="Vo A."/>
            <person name="Wangchuk T."/>
            <person name="Wangdi T."/>
            <person name="Weiand M."/>
            <person name="Wilkinson J."/>
            <person name="Wilson A."/>
            <person name="Yadav S."/>
            <person name="Young G."/>
            <person name="Yu Q."/>
            <person name="Zembek L."/>
            <person name="Zhong D."/>
            <person name="Zimmer A."/>
            <person name="Zwirko Z."/>
            <person name="Jaffe D.B."/>
            <person name="Alvarez P."/>
            <person name="Brockman W."/>
            <person name="Butler J."/>
            <person name="Chin C."/>
            <person name="Gnerre S."/>
            <person name="Grabherr M."/>
            <person name="Kleber M."/>
            <person name="Mauceli E."/>
            <person name="MacCallum I."/>
        </authorList>
    </citation>
    <scope>NUCLEOTIDE SEQUENCE [LARGE SCALE GENOMIC DNA]</scope>
    <source>
        <strain evidence="6">MSH-3</strain>
        <strain evidence="7">MSH-3 / Tucson 14011-0111.49</strain>
    </source>
</reference>
<dbReference type="GO" id="GO:0005634">
    <property type="term" value="C:nucleus"/>
    <property type="evidence" value="ECO:0007669"/>
    <property type="project" value="UniProtKB-SubCell"/>
</dbReference>
<evidence type="ECO:0000313" key="7">
    <source>
        <dbReference type="Proteomes" id="UP000008744"/>
    </source>
</evidence>
<dbReference type="GO" id="GO:0005694">
    <property type="term" value="C:chromosome"/>
    <property type="evidence" value="ECO:0007669"/>
    <property type="project" value="UniProtKB-ARBA"/>
</dbReference>
<reference evidence="6" key="2">
    <citation type="submission" date="2008-06" db="EMBL/GenBank/DDBJ databases">
        <authorList>
            <consortium name="FlyBase"/>
        </authorList>
    </citation>
    <scope>NUCLEOTIDE SEQUENCE</scope>
    <source>
        <strain evidence="6">MSH-3</strain>
    </source>
</reference>
<dbReference type="InterPro" id="IPR008251">
    <property type="entry name" value="Chromo_shadow_dom"/>
</dbReference>
<keyword evidence="2" id="KW-0539">Nucleus</keyword>
<sequence length="90" mass="9928">MAHAHYGFDRGLPPQKILSATYAKGQLMFLMKWQGTDVADLVLATDAMDRCPHLVMQFYAVSPVDGSAQEVNEEADAEPINDNQSSVEED</sequence>
<proteinExistence type="predicted"/>
<comment type="subcellular location">
    <subcellularLocation>
        <location evidence="1">Nucleus</location>
    </subcellularLocation>
</comment>
<dbReference type="Pfam" id="PF01393">
    <property type="entry name" value="Chromo_shadow"/>
    <property type="match status" value="1"/>
</dbReference>
<evidence type="ECO:0000256" key="2">
    <source>
        <dbReference type="ARBA" id="ARBA00023242"/>
    </source>
</evidence>
<dbReference type="SUPFAM" id="SSF54160">
    <property type="entry name" value="Chromo domain-like"/>
    <property type="match status" value="1"/>
</dbReference>
<dbReference type="STRING" id="7234.B4HAK3"/>
<dbReference type="EMBL" id="CH693516">
    <property type="protein sequence ID" value="EDW36658.1"/>
    <property type="molecule type" value="Genomic_DNA"/>
</dbReference>
<feature type="domain" description="Chromo" evidence="4">
    <location>
        <begin position="12"/>
        <end position="59"/>
    </location>
</feature>
<evidence type="ECO:0000259" key="4">
    <source>
        <dbReference type="PROSITE" id="PS50013"/>
    </source>
</evidence>
<evidence type="ECO:0000256" key="3">
    <source>
        <dbReference type="SAM" id="MobiDB-lite"/>
    </source>
</evidence>
<feature type="compositionally biased region" description="Polar residues" evidence="3">
    <location>
        <begin position="81"/>
        <end position="90"/>
    </location>
</feature>
<feature type="region of interest" description="Disordered" evidence="3">
    <location>
        <begin position="67"/>
        <end position="90"/>
    </location>
</feature>
<dbReference type="InterPro" id="IPR016197">
    <property type="entry name" value="Chromo-like_dom_sf"/>
</dbReference>
<dbReference type="eggNOG" id="KOG1911">
    <property type="taxonomic scope" value="Eukaryota"/>
</dbReference>
<name>B4HAK3_DROPE</name>
<accession>B4HAK3</accession>
<dbReference type="AlphaFoldDB" id="B4HAK3"/>
<dbReference type="PROSITE" id="PS50013">
    <property type="entry name" value="CHROMO_2"/>
    <property type="match status" value="1"/>
</dbReference>
<dbReference type="OMA" id="TDAMDRC"/>
<organism evidence="7">
    <name type="scientific">Drosophila persimilis</name>
    <name type="common">Fruit fly</name>
    <dbReference type="NCBI Taxonomy" id="7234"/>
    <lineage>
        <taxon>Eukaryota</taxon>
        <taxon>Metazoa</taxon>
        <taxon>Ecdysozoa</taxon>
        <taxon>Arthropoda</taxon>
        <taxon>Hexapoda</taxon>
        <taxon>Insecta</taxon>
        <taxon>Pterygota</taxon>
        <taxon>Neoptera</taxon>
        <taxon>Endopterygota</taxon>
        <taxon>Diptera</taxon>
        <taxon>Brachycera</taxon>
        <taxon>Muscomorpha</taxon>
        <taxon>Ephydroidea</taxon>
        <taxon>Drosophilidae</taxon>
        <taxon>Drosophila</taxon>
        <taxon>Sophophora</taxon>
    </lineage>
</organism>
<dbReference type="InterPro" id="IPR000953">
    <property type="entry name" value="Chromo/chromo_shadow_dom"/>
</dbReference>
<dbReference type="Proteomes" id="UP000008744">
    <property type="component" value="Unassembled WGS sequence"/>
</dbReference>
<dbReference type="Gene3D" id="2.40.50.40">
    <property type="match status" value="1"/>
</dbReference>
<evidence type="ECO:0000256" key="1">
    <source>
        <dbReference type="ARBA" id="ARBA00004123"/>
    </source>
</evidence>
<dbReference type="EMBL" id="CH479242">
    <property type="protein sequence ID" value="EDW37614.1"/>
    <property type="molecule type" value="Genomic_DNA"/>
</dbReference>
<dbReference type="SMART" id="SM00300">
    <property type="entry name" value="ChSh"/>
    <property type="match status" value="1"/>
</dbReference>
<dbReference type="InterPro" id="IPR051219">
    <property type="entry name" value="Heterochromatin_chromo-domain"/>
</dbReference>
<evidence type="ECO:0000313" key="6">
    <source>
        <dbReference type="EMBL" id="EDW37614.1"/>
    </source>
</evidence>